<protein>
    <recommendedName>
        <fullName evidence="3">DRTGG domain-containing protein</fullName>
    </recommendedName>
</protein>
<accession>A0ABS2E919</accession>
<evidence type="ECO:0000313" key="2">
    <source>
        <dbReference type="Proteomes" id="UP000716906"/>
    </source>
</evidence>
<gene>
    <name evidence="1" type="ORF">H7U36_08520</name>
</gene>
<dbReference type="EMBL" id="JACLYY010000007">
    <property type="protein sequence ID" value="MBM6738139.1"/>
    <property type="molecule type" value="Genomic_DNA"/>
</dbReference>
<dbReference type="InterPro" id="IPR028979">
    <property type="entry name" value="Ser_kin/Pase_Hpr-like_N_sf"/>
</dbReference>
<evidence type="ECO:0008006" key="3">
    <source>
        <dbReference type="Google" id="ProtNLM"/>
    </source>
</evidence>
<dbReference type="Proteomes" id="UP000716906">
    <property type="component" value="Unassembled WGS sequence"/>
</dbReference>
<comment type="caution">
    <text evidence="1">The sequence shown here is derived from an EMBL/GenBank/DDBJ whole genome shotgun (WGS) entry which is preliminary data.</text>
</comment>
<sequence length="109" mass="11634">MTAVRDLIEKNCFELKNRGRADKAVTKVFCCDLLSVAMGKAPEGCAWVTVMGNRNTLAVASLADVSCVILAEGAALTPEDLACAEKEEITVFYTELPVFEAALAVHGLL</sequence>
<dbReference type="Gene3D" id="3.40.1390.20">
    <property type="entry name" value="HprK N-terminal domain-like"/>
    <property type="match status" value="1"/>
</dbReference>
<keyword evidence="2" id="KW-1185">Reference proteome</keyword>
<organism evidence="1 2">
    <name type="scientific">Faecalicatena fissicatena</name>
    <dbReference type="NCBI Taxonomy" id="290055"/>
    <lineage>
        <taxon>Bacteria</taxon>
        <taxon>Bacillati</taxon>
        <taxon>Bacillota</taxon>
        <taxon>Clostridia</taxon>
        <taxon>Lachnospirales</taxon>
        <taxon>Lachnospiraceae</taxon>
        <taxon>Faecalicatena</taxon>
    </lineage>
</organism>
<evidence type="ECO:0000313" key="1">
    <source>
        <dbReference type="EMBL" id="MBM6738139.1"/>
    </source>
</evidence>
<reference evidence="1 2" key="1">
    <citation type="journal article" date="2021" name="Sci. Rep.">
        <title>The distribution of antibiotic resistance genes in chicken gut microbiota commensals.</title>
        <authorList>
            <person name="Juricova H."/>
            <person name="Matiasovicova J."/>
            <person name="Kubasova T."/>
            <person name="Cejkova D."/>
            <person name="Rychlik I."/>
        </authorList>
    </citation>
    <scope>NUCLEOTIDE SEQUENCE [LARGE SCALE GENOMIC DNA]</scope>
    <source>
        <strain evidence="1 2">An773</strain>
    </source>
</reference>
<dbReference type="SUPFAM" id="SSF75138">
    <property type="entry name" value="HprK N-terminal domain-like"/>
    <property type="match status" value="1"/>
</dbReference>
<proteinExistence type="predicted"/>
<dbReference type="RefSeq" id="WP_033126333.1">
    <property type="nucleotide sequence ID" value="NZ_JACLYY010000007.1"/>
</dbReference>
<name>A0ABS2E919_9FIRM</name>